<dbReference type="Proteomes" id="UP000026915">
    <property type="component" value="Chromosome 2"/>
</dbReference>
<gene>
    <name evidence="1" type="ORF">TCM_007453</name>
</gene>
<dbReference type="AlphaFoldDB" id="A0A061E356"/>
<accession>A0A061E356</accession>
<dbReference type="Gramene" id="EOX98766">
    <property type="protein sequence ID" value="EOX98766"/>
    <property type="gene ID" value="TCM_007453"/>
</dbReference>
<name>A0A061E356_THECC</name>
<keyword evidence="2" id="KW-1185">Reference proteome</keyword>
<dbReference type="EMBL" id="CM001880">
    <property type="protein sequence ID" value="EOX98766.1"/>
    <property type="molecule type" value="Genomic_DNA"/>
</dbReference>
<proteinExistence type="predicted"/>
<evidence type="ECO:0000313" key="2">
    <source>
        <dbReference type="Proteomes" id="UP000026915"/>
    </source>
</evidence>
<dbReference type="HOGENOM" id="CLU_2188732_0_0_1"/>
<reference evidence="1 2" key="1">
    <citation type="journal article" date="2013" name="Genome Biol.">
        <title>The genome sequence of the most widely cultivated cacao type and its use to identify candidate genes regulating pod color.</title>
        <authorList>
            <person name="Motamayor J.C."/>
            <person name="Mockaitis K."/>
            <person name="Schmutz J."/>
            <person name="Haiminen N."/>
            <person name="Iii D.L."/>
            <person name="Cornejo O."/>
            <person name="Findley S.D."/>
            <person name="Zheng P."/>
            <person name="Utro F."/>
            <person name="Royaert S."/>
            <person name="Saski C."/>
            <person name="Jenkins J."/>
            <person name="Podicheti R."/>
            <person name="Zhao M."/>
            <person name="Scheffler B.E."/>
            <person name="Stack J.C."/>
            <person name="Feltus F.A."/>
            <person name="Mustiga G.M."/>
            <person name="Amores F."/>
            <person name="Phillips W."/>
            <person name="Marelli J.P."/>
            <person name="May G.D."/>
            <person name="Shapiro H."/>
            <person name="Ma J."/>
            <person name="Bustamante C.D."/>
            <person name="Schnell R.J."/>
            <person name="Main D."/>
            <person name="Gilbert D."/>
            <person name="Parida L."/>
            <person name="Kuhn D.N."/>
        </authorList>
    </citation>
    <scope>NUCLEOTIDE SEQUENCE [LARGE SCALE GENOMIC DNA]</scope>
    <source>
        <strain evidence="2">cv. Matina 1-6</strain>
    </source>
</reference>
<organism evidence="1 2">
    <name type="scientific">Theobroma cacao</name>
    <name type="common">Cacao</name>
    <name type="synonym">Cocoa</name>
    <dbReference type="NCBI Taxonomy" id="3641"/>
    <lineage>
        <taxon>Eukaryota</taxon>
        <taxon>Viridiplantae</taxon>
        <taxon>Streptophyta</taxon>
        <taxon>Embryophyta</taxon>
        <taxon>Tracheophyta</taxon>
        <taxon>Spermatophyta</taxon>
        <taxon>Magnoliopsida</taxon>
        <taxon>eudicotyledons</taxon>
        <taxon>Gunneridae</taxon>
        <taxon>Pentapetalae</taxon>
        <taxon>rosids</taxon>
        <taxon>malvids</taxon>
        <taxon>Malvales</taxon>
        <taxon>Malvaceae</taxon>
        <taxon>Byttnerioideae</taxon>
        <taxon>Theobroma</taxon>
    </lineage>
</organism>
<protein>
    <submittedName>
        <fullName evidence="1">Uncharacterized protein</fullName>
    </submittedName>
</protein>
<sequence length="109" mass="12376">MITPLSTPKTIATWLQPVGLATRELLVIPNLGFVVGYGENIRFWTDEWIDGVWSRVGMGKGDVNRSGNLAQKLAARLLWLVQKLAACGFEEEVVERYEMSYMRSISRWS</sequence>
<evidence type="ECO:0000313" key="1">
    <source>
        <dbReference type="EMBL" id="EOX98766.1"/>
    </source>
</evidence>